<dbReference type="Gene3D" id="2.160.10.10">
    <property type="entry name" value="Hexapeptide repeat proteins"/>
    <property type="match status" value="1"/>
</dbReference>
<dbReference type="InterPro" id="IPR050179">
    <property type="entry name" value="Trans_hexapeptide_repeat"/>
</dbReference>
<evidence type="ECO:0000313" key="5">
    <source>
        <dbReference type="Proteomes" id="UP000440198"/>
    </source>
</evidence>
<dbReference type="EMBL" id="VWAK01000016">
    <property type="protein sequence ID" value="KAA5230023.1"/>
    <property type="molecule type" value="Genomic_DNA"/>
</dbReference>
<dbReference type="EMBL" id="VWAG01000014">
    <property type="protein sequence ID" value="KAA5257864.1"/>
    <property type="molecule type" value="Genomic_DNA"/>
</dbReference>
<keyword evidence="5" id="KW-1185">Reference proteome</keyword>
<proteinExistence type="inferred from homology"/>
<dbReference type="Proteomes" id="UP000440198">
    <property type="component" value="Unassembled WGS sequence"/>
</dbReference>
<comment type="similarity">
    <text evidence="1">Belongs to the transferase hexapeptide repeat family.</text>
</comment>
<organism evidence="2 4">
    <name type="scientific">Bacteroides finegoldii</name>
    <dbReference type="NCBI Taxonomy" id="338188"/>
    <lineage>
        <taxon>Bacteria</taxon>
        <taxon>Pseudomonadati</taxon>
        <taxon>Bacteroidota</taxon>
        <taxon>Bacteroidia</taxon>
        <taxon>Bacteroidales</taxon>
        <taxon>Bacteroidaceae</taxon>
        <taxon>Bacteroides</taxon>
    </lineage>
</organism>
<reference evidence="4 5" key="1">
    <citation type="journal article" date="2019" name="Nat. Med.">
        <title>A library of human gut bacterial isolates paired with longitudinal multiomics data enables mechanistic microbiome research.</title>
        <authorList>
            <person name="Poyet M."/>
            <person name="Groussin M."/>
            <person name="Gibbons S.M."/>
            <person name="Avila-Pacheco J."/>
            <person name="Jiang X."/>
            <person name="Kearney S.M."/>
            <person name="Perrotta A.R."/>
            <person name="Berdy B."/>
            <person name="Zhao S."/>
            <person name="Lieberman T.D."/>
            <person name="Swanson P.K."/>
            <person name="Smith M."/>
            <person name="Roesemann S."/>
            <person name="Alexander J.E."/>
            <person name="Rich S.A."/>
            <person name="Livny J."/>
            <person name="Vlamakis H."/>
            <person name="Clish C."/>
            <person name="Bullock K."/>
            <person name="Deik A."/>
            <person name="Scott J."/>
            <person name="Pierce K.A."/>
            <person name="Xavier R.J."/>
            <person name="Alm E.J."/>
        </authorList>
    </citation>
    <scope>NUCLEOTIDE SEQUENCE [LARGE SCALE GENOMIC DNA]</scope>
    <source>
        <strain evidence="3 5">BIOML-A2</strain>
        <strain evidence="2 4">BIOML-A6</strain>
    </source>
</reference>
<dbReference type="InterPro" id="IPR011004">
    <property type="entry name" value="Trimer_LpxA-like_sf"/>
</dbReference>
<accession>A0A7J4YNR8</accession>
<evidence type="ECO:0000313" key="3">
    <source>
        <dbReference type="EMBL" id="KAA5257864.1"/>
    </source>
</evidence>
<evidence type="ECO:0000256" key="1">
    <source>
        <dbReference type="ARBA" id="ARBA00007274"/>
    </source>
</evidence>
<dbReference type="AlphaFoldDB" id="A0A7J4YNR8"/>
<sequence length="82" mass="8643">MLTVIAVIYIGNVTIYEYVNIGTNSSKSAIIGDYAIINSRVCIVEPVNIGTDAVIVAGSVVTKDIELFVIVGGSPAKKIETK</sequence>
<protein>
    <recommendedName>
        <fullName evidence="6">Acyltransferase</fullName>
    </recommendedName>
</protein>
<gene>
    <name evidence="3" type="ORF">F2Z09_09725</name>
    <name evidence="2" type="ORF">F2Z22_11060</name>
</gene>
<evidence type="ECO:0000313" key="2">
    <source>
        <dbReference type="EMBL" id="KAA5230023.1"/>
    </source>
</evidence>
<dbReference type="SUPFAM" id="SSF51161">
    <property type="entry name" value="Trimeric LpxA-like enzymes"/>
    <property type="match status" value="1"/>
</dbReference>
<dbReference type="Proteomes" id="UP000421791">
    <property type="component" value="Unassembled WGS sequence"/>
</dbReference>
<dbReference type="PANTHER" id="PTHR43300">
    <property type="entry name" value="ACETYLTRANSFERASE"/>
    <property type="match status" value="1"/>
</dbReference>
<evidence type="ECO:0008006" key="6">
    <source>
        <dbReference type="Google" id="ProtNLM"/>
    </source>
</evidence>
<comment type="caution">
    <text evidence="2">The sequence shown here is derived from an EMBL/GenBank/DDBJ whole genome shotgun (WGS) entry which is preliminary data.</text>
</comment>
<name>A0A7J4YNR8_9BACE</name>
<evidence type="ECO:0000313" key="4">
    <source>
        <dbReference type="Proteomes" id="UP000421791"/>
    </source>
</evidence>